<reference evidence="2" key="1">
    <citation type="journal article" date="2014" name="Int. J. Syst. Evol. Microbiol.">
        <title>Complete genome sequence of Corynebacterium casei LMG S-19264T (=DSM 44701T), isolated from a smear-ripened cheese.</title>
        <authorList>
            <consortium name="US DOE Joint Genome Institute (JGI-PGF)"/>
            <person name="Walter F."/>
            <person name="Albersmeier A."/>
            <person name="Kalinowski J."/>
            <person name="Ruckert C."/>
        </authorList>
    </citation>
    <scope>NUCLEOTIDE SEQUENCE</scope>
    <source>
        <strain evidence="2">VKM B-2484</strain>
    </source>
</reference>
<organism evidence="2 3">
    <name type="scientific">Ancylobacter dichloromethanicus</name>
    <dbReference type="NCBI Taxonomy" id="518825"/>
    <lineage>
        <taxon>Bacteria</taxon>
        <taxon>Pseudomonadati</taxon>
        <taxon>Pseudomonadota</taxon>
        <taxon>Alphaproteobacteria</taxon>
        <taxon>Hyphomicrobiales</taxon>
        <taxon>Xanthobacteraceae</taxon>
        <taxon>Ancylobacter</taxon>
    </lineage>
</organism>
<protein>
    <submittedName>
        <fullName evidence="2">Uncharacterized protein</fullName>
    </submittedName>
</protein>
<accession>A0A9W6J7P1</accession>
<proteinExistence type="predicted"/>
<dbReference type="Proteomes" id="UP001143370">
    <property type="component" value="Unassembled WGS sequence"/>
</dbReference>
<gene>
    <name evidence="2" type="ORF">GCM10017643_08750</name>
</gene>
<comment type="caution">
    <text evidence="2">The sequence shown here is derived from an EMBL/GenBank/DDBJ whole genome shotgun (WGS) entry which is preliminary data.</text>
</comment>
<evidence type="ECO:0000256" key="1">
    <source>
        <dbReference type="SAM" id="MobiDB-lite"/>
    </source>
</evidence>
<dbReference type="AlphaFoldDB" id="A0A9W6J7P1"/>
<evidence type="ECO:0000313" key="2">
    <source>
        <dbReference type="EMBL" id="GLK70760.1"/>
    </source>
</evidence>
<feature type="region of interest" description="Disordered" evidence="1">
    <location>
        <begin position="1"/>
        <end position="56"/>
    </location>
</feature>
<dbReference type="EMBL" id="BSFJ01000004">
    <property type="protein sequence ID" value="GLK70760.1"/>
    <property type="molecule type" value="Genomic_DNA"/>
</dbReference>
<reference evidence="2" key="2">
    <citation type="submission" date="2023-01" db="EMBL/GenBank/DDBJ databases">
        <authorList>
            <person name="Sun Q."/>
            <person name="Evtushenko L."/>
        </authorList>
    </citation>
    <scope>NUCLEOTIDE SEQUENCE</scope>
    <source>
        <strain evidence="2">VKM B-2484</strain>
    </source>
</reference>
<name>A0A9W6J7P1_9HYPH</name>
<sequence>MGLVGEQDAARREPGRPSALHRRIARLPVSGQRVDRPAFGVDQSADLGATPKRPMR</sequence>
<keyword evidence="3" id="KW-1185">Reference proteome</keyword>
<evidence type="ECO:0000313" key="3">
    <source>
        <dbReference type="Proteomes" id="UP001143370"/>
    </source>
</evidence>